<dbReference type="Proteomes" id="UP000518605">
    <property type="component" value="Unassembled WGS sequence"/>
</dbReference>
<keyword evidence="6" id="KW-0564">Palmitate</keyword>
<evidence type="ECO:0000313" key="12">
    <source>
        <dbReference type="Proteomes" id="UP000518605"/>
    </source>
</evidence>
<evidence type="ECO:0000256" key="1">
    <source>
        <dbReference type="ARBA" id="ARBA00004635"/>
    </source>
</evidence>
<dbReference type="AlphaFoldDB" id="A0A7W5GA21"/>
<evidence type="ECO:0000256" key="3">
    <source>
        <dbReference type="ARBA" id="ARBA00022544"/>
    </source>
</evidence>
<keyword evidence="3" id="KW-0309">Germination</keyword>
<dbReference type="NCBIfam" id="TIGR02887">
    <property type="entry name" value="spore_ger_x_C"/>
    <property type="match status" value="1"/>
</dbReference>
<dbReference type="Gene3D" id="6.20.190.10">
    <property type="entry name" value="Nutrient germinant receptor protein C, domain 1"/>
    <property type="match status" value="1"/>
</dbReference>
<feature type="domain" description="Spore germination protein N-terminal" evidence="10">
    <location>
        <begin position="26"/>
        <end position="203"/>
    </location>
</feature>
<evidence type="ECO:0000259" key="10">
    <source>
        <dbReference type="Pfam" id="PF25198"/>
    </source>
</evidence>
<comment type="caution">
    <text evidence="11">The sequence shown here is derived from an EMBL/GenBank/DDBJ whole genome shotgun (WGS) entry which is preliminary data.</text>
</comment>
<dbReference type="InterPro" id="IPR057336">
    <property type="entry name" value="GerAC_N"/>
</dbReference>
<sequence>MNRFRTHVFLCCLCFLSMVQLTGCWDRMEVNDIAIIVGAGIDQASTNQVKLSAEIYIPEENNSESQSGGGVTTNSGNGKTFVSSATGSSMAEAMYKLQERLSRKLYWGHNDIFVFGQKRAEKGIQDDLDFILRYVRMRERANVYVAEGKAFDILGIIPKLEPNSMEALSELSKTEISTTVDLKQVVQQIVETPDESFSIPYINRGTLVTDKKHNRNPNVSYFQGVSLFKKTKMIGSLNTDVTWGYFWMTNNIKGNTIIALDMPHHETIAILLTGSKTTLTPRITADGKWIMKVKVRSEGNLLQNTSAIDFMSPKQHAEMVKLANEEVKFSITNTMRILQKKYKVDVVQFGDEFRKKYPKQWKKVKPNWSTAFQQVQLELDVMVDIPRPGFLNKSIVQMKDVSK</sequence>
<feature type="domain" description="Spore germination GerAC-like C-terminal" evidence="9">
    <location>
        <begin position="224"/>
        <end position="389"/>
    </location>
</feature>
<comment type="subcellular location">
    <subcellularLocation>
        <location evidence="1">Membrane</location>
        <topology evidence="1">Lipid-anchor</topology>
    </subcellularLocation>
</comment>
<dbReference type="PANTHER" id="PTHR35789:SF1">
    <property type="entry name" value="SPORE GERMINATION PROTEIN B3"/>
    <property type="match status" value="1"/>
</dbReference>
<proteinExistence type="inferred from homology"/>
<feature type="signal peptide" evidence="8">
    <location>
        <begin position="1"/>
        <end position="22"/>
    </location>
</feature>
<dbReference type="RefSeq" id="WP_183560635.1">
    <property type="nucleotide sequence ID" value="NZ_CBCSLB010000011.1"/>
</dbReference>
<organism evidence="11 12">
    <name type="scientific">Paenibacillus endophyticus</name>
    <dbReference type="NCBI Taxonomy" id="1294268"/>
    <lineage>
        <taxon>Bacteria</taxon>
        <taxon>Bacillati</taxon>
        <taxon>Bacillota</taxon>
        <taxon>Bacilli</taxon>
        <taxon>Bacillales</taxon>
        <taxon>Paenibacillaceae</taxon>
        <taxon>Paenibacillus</taxon>
    </lineage>
</organism>
<dbReference type="Gene3D" id="3.30.300.210">
    <property type="entry name" value="Nutrient germinant receptor protein C, domain 3"/>
    <property type="match status" value="1"/>
</dbReference>
<evidence type="ECO:0000256" key="6">
    <source>
        <dbReference type="ARBA" id="ARBA00023139"/>
    </source>
</evidence>
<reference evidence="11 12" key="1">
    <citation type="submission" date="2020-08" db="EMBL/GenBank/DDBJ databases">
        <title>Genomic Encyclopedia of Type Strains, Phase III (KMG-III): the genomes of soil and plant-associated and newly described type strains.</title>
        <authorList>
            <person name="Whitman W."/>
        </authorList>
    </citation>
    <scope>NUCLEOTIDE SEQUENCE [LARGE SCALE GENOMIC DNA]</scope>
    <source>
        <strain evidence="11 12">CECT 8234</strain>
    </source>
</reference>
<name>A0A7W5GA21_9BACL</name>
<dbReference type="InterPro" id="IPR046953">
    <property type="entry name" value="Spore_GerAC-like_C"/>
</dbReference>
<evidence type="ECO:0000313" key="11">
    <source>
        <dbReference type="EMBL" id="MBB3151542.1"/>
    </source>
</evidence>
<evidence type="ECO:0000256" key="7">
    <source>
        <dbReference type="ARBA" id="ARBA00023288"/>
    </source>
</evidence>
<keyword evidence="4 8" id="KW-0732">Signal</keyword>
<dbReference type="PANTHER" id="PTHR35789">
    <property type="entry name" value="SPORE GERMINATION PROTEIN B3"/>
    <property type="match status" value="1"/>
</dbReference>
<protein>
    <submittedName>
        <fullName evidence="11">Spore germination protein KC</fullName>
    </submittedName>
</protein>
<evidence type="ECO:0000256" key="8">
    <source>
        <dbReference type="SAM" id="SignalP"/>
    </source>
</evidence>
<dbReference type="EMBL" id="JACHXW010000004">
    <property type="protein sequence ID" value="MBB3151542.1"/>
    <property type="molecule type" value="Genomic_DNA"/>
</dbReference>
<dbReference type="GO" id="GO:0009847">
    <property type="term" value="P:spore germination"/>
    <property type="evidence" value="ECO:0007669"/>
    <property type="project" value="InterPro"/>
</dbReference>
<evidence type="ECO:0000259" key="9">
    <source>
        <dbReference type="Pfam" id="PF05504"/>
    </source>
</evidence>
<evidence type="ECO:0000256" key="5">
    <source>
        <dbReference type="ARBA" id="ARBA00023136"/>
    </source>
</evidence>
<dbReference type="InterPro" id="IPR008844">
    <property type="entry name" value="Spore_GerAC-like"/>
</dbReference>
<keyword evidence="12" id="KW-1185">Reference proteome</keyword>
<accession>A0A7W5GA21</accession>
<keyword evidence="7" id="KW-0449">Lipoprotein</keyword>
<dbReference type="InterPro" id="IPR038501">
    <property type="entry name" value="Spore_GerAC_C_sf"/>
</dbReference>
<feature type="chain" id="PRO_5039238699" evidence="8">
    <location>
        <begin position="23"/>
        <end position="403"/>
    </location>
</feature>
<dbReference type="Pfam" id="PF05504">
    <property type="entry name" value="Spore_GerAC"/>
    <property type="match status" value="1"/>
</dbReference>
<comment type="similarity">
    <text evidence="2">Belongs to the GerABKC lipoprotein family.</text>
</comment>
<gene>
    <name evidence="11" type="ORF">FHS16_001588</name>
</gene>
<keyword evidence="5" id="KW-0472">Membrane</keyword>
<evidence type="ECO:0000256" key="4">
    <source>
        <dbReference type="ARBA" id="ARBA00022729"/>
    </source>
</evidence>
<evidence type="ECO:0000256" key="2">
    <source>
        <dbReference type="ARBA" id="ARBA00007886"/>
    </source>
</evidence>
<dbReference type="GO" id="GO:0016020">
    <property type="term" value="C:membrane"/>
    <property type="evidence" value="ECO:0007669"/>
    <property type="project" value="UniProtKB-SubCell"/>
</dbReference>
<dbReference type="Pfam" id="PF25198">
    <property type="entry name" value="Spore_GerAC_N"/>
    <property type="match status" value="1"/>
</dbReference>